<dbReference type="CDD" id="cd00067">
    <property type="entry name" value="GAL4"/>
    <property type="match status" value="1"/>
</dbReference>
<keyword evidence="5" id="KW-1185">Reference proteome</keyword>
<dbReference type="InterPro" id="IPR036864">
    <property type="entry name" value="Zn2-C6_fun-type_DNA-bd_sf"/>
</dbReference>
<comment type="caution">
    <text evidence="4">The sequence shown here is derived from an EMBL/GenBank/DDBJ whole genome shotgun (WGS) entry which is preliminary data.</text>
</comment>
<evidence type="ECO:0000259" key="3">
    <source>
        <dbReference type="PROSITE" id="PS50048"/>
    </source>
</evidence>
<dbReference type="PROSITE" id="PS00463">
    <property type="entry name" value="ZN2_CY6_FUNGAL_1"/>
    <property type="match status" value="1"/>
</dbReference>
<proteinExistence type="predicted"/>
<dbReference type="EMBL" id="BTGB01000003">
    <property type="protein sequence ID" value="GMM46532.1"/>
    <property type="molecule type" value="Genomic_DNA"/>
</dbReference>
<evidence type="ECO:0000313" key="4">
    <source>
        <dbReference type="EMBL" id="GMM46532.1"/>
    </source>
</evidence>
<name>A0AAV5R5E3_PICKL</name>
<protein>
    <recommendedName>
        <fullName evidence="3">Zn(2)-C6 fungal-type domain-containing protein</fullName>
    </recommendedName>
</protein>
<dbReference type="GO" id="GO:0000976">
    <property type="term" value="F:transcription cis-regulatory region binding"/>
    <property type="evidence" value="ECO:0007669"/>
    <property type="project" value="TreeGrafter"/>
</dbReference>
<dbReference type="Gene3D" id="4.10.240.10">
    <property type="entry name" value="Zn(2)-C6 fungal-type DNA-binding domain"/>
    <property type="match status" value="1"/>
</dbReference>
<dbReference type="GO" id="GO:0008270">
    <property type="term" value="F:zinc ion binding"/>
    <property type="evidence" value="ECO:0007669"/>
    <property type="project" value="InterPro"/>
</dbReference>
<accession>A0AAV5R5E3</accession>
<dbReference type="GO" id="GO:0000981">
    <property type="term" value="F:DNA-binding transcription factor activity, RNA polymerase II-specific"/>
    <property type="evidence" value="ECO:0007669"/>
    <property type="project" value="InterPro"/>
</dbReference>
<comment type="subcellular location">
    <subcellularLocation>
        <location evidence="1">Nucleus</location>
    </subcellularLocation>
</comment>
<reference evidence="4 5" key="1">
    <citation type="journal article" date="2023" name="Elife">
        <title>Identification of key yeast species and microbe-microbe interactions impacting larval growth of Drosophila in the wild.</title>
        <authorList>
            <person name="Mure A."/>
            <person name="Sugiura Y."/>
            <person name="Maeda R."/>
            <person name="Honda K."/>
            <person name="Sakurai N."/>
            <person name="Takahashi Y."/>
            <person name="Watada M."/>
            <person name="Katoh T."/>
            <person name="Gotoh A."/>
            <person name="Gotoh Y."/>
            <person name="Taniguchi I."/>
            <person name="Nakamura K."/>
            <person name="Hayashi T."/>
            <person name="Katayama T."/>
            <person name="Uemura T."/>
            <person name="Hattori Y."/>
        </authorList>
    </citation>
    <scope>NUCLEOTIDE SEQUENCE [LARGE SCALE GENOMIC DNA]</scope>
    <source>
        <strain evidence="4 5">PK-24</strain>
    </source>
</reference>
<evidence type="ECO:0000256" key="1">
    <source>
        <dbReference type="ARBA" id="ARBA00004123"/>
    </source>
</evidence>
<dbReference type="Pfam" id="PF11951">
    <property type="entry name" value="Fungal_trans_2"/>
    <property type="match status" value="1"/>
</dbReference>
<dbReference type="PROSITE" id="PS50048">
    <property type="entry name" value="ZN2_CY6_FUNGAL_2"/>
    <property type="match status" value="1"/>
</dbReference>
<keyword evidence="2" id="KW-0539">Nucleus</keyword>
<gene>
    <name evidence="4" type="ORF">DAPK24_031070</name>
</gene>
<evidence type="ECO:0000256" key="2">
    <source>
        <dbReference type="ARBA" id="ARBA00023242"/>
    </source>
</evidence>
<dbReference type="Pfam" id="PF00172">
    <property type="entry name" value="Zn_clus"/>
    <property type="match status" value="1"/>
</dbReference>
<organism evidence="4 5">
    <name type="scientific">Pichia kluyveri</name>
    <name type="common">Yeast</name>
    <dbReference type="NCBI Taxonomy" id="36015"/>
    <lineage>
        <taxon>Eukaryota</taxon>
        <taxon>Fungi</taxon>
        <taxon>Dikarya</taxon>
        <taxon>Ascomycota</taxon>
        <taxon>Saccharomycotina</taxon>
        <taxon>Pichiomycetes</taxon>
        <taxon>Pichiales</taxon>
        <taxon>Pichiaceae</taxon>
        <taxon>Pichia</taxon>
    </lineage>
</organism>
<dbReference type="PANTHER" id="PTHR37534:SF7">
    <property type="entry name" value="TRANSCRIPTIONAL ACTIVATOR PROTEIN UGA3"/>
    <property type="match status" value="1"/>
</dbReference>
<dbReference type="InterPro" id="IPR001138">
    <property type="entry name" value="Zn2Cys6_DnaBD"/>
</dbReference>
<dbReference type="GO" id="GO:0045944">
    <property type="term" value="P:positive regulation of transcription by RNA polymerase II"/>
    <property type="evidence" value="ECO:0007669"/>
    <property type="project" value="TreeGrafter"/>
</dbReference>
<feature type="domain" description="Zn(2)-C6 fungal-type" evidence="3">
    <location>
        <begin position="55"/>
        <end position="85"/>
    </location>
</feature>
<dbReference type="SUPFAM" id="SSF57701">
    <property type="entry name" value="Zn2/Cys6 DNA-binding domain"/>
    <property type="match status" value="1"/>
</dbReference>
<dbReference type="GO" id="GO:0005634">
    <property type="term" value="C:nucleus"/>
    <property type="evidence" value="ECO:0007669"/>
    <property type="project" value="UniProtKB-SubCell"/>
</dbReference>
<dbReference type="AlphaFoldDB" id="A0AAV5R5E3"/>
<dbReference type="InterPro" id="IPR021858">
    <property type="entry name" value="Fun_TF"/>
</dbReference>
<dbReference type="PANTHER" id="PTHR37534">
    <property type="entry name" value="TRANSCRIPTIONAL ACTIVATOR PROTEIN UGA3"/>
    <property type="match status" value="1"/>
</dbReference>
<dbReference type="SMART" id="SM00066">
    <property type="entry name" value="GAL4"/>
    <property type="match status" value="1"/>
</dbReference>
<sequence length="604" mass="70927">MFVTFDLDKQMKNVESISTMKTLSKPTKSDEFPFFQKIDKSENERLGIRSRSRNGCQECKRKKKRCDEQKPKCSRCCKSNLSCIWPTTNKSKGKKDNKQDIENRLVYYGNEVNNDIRNHIEREEWKNNWDIILIDNNIKISPNDNDDNYNDDNDNETFLIETLKNIQSPDNNSFKYEPFFPDNIEININTYPSARLLQNLDDIEIIHLDYYRTCVSQTVSILPNETNFFLSLYLPLAENNKSILYALIGWSSVFLNPTNDPNVYLRYLRKSVQILEDNNNQNRNYDENKIVTISLYTIICAALICAGDVNEWQIYFKKLFNILKNQSNGKLSELMKYIGNNCKEFKWLISNFLYHDVLSSSSNYKGTFFKISEYSEILNLKTDNELIDEEIVCDPLQGCVRPLYVLIGEITNKYVELREEEDGVIMIEGNNNCNNFKNRIQLYNKYERYYNELKTKLKNTKPHRQSLKYLKNDKDLEIHLTLFETYKISLLIQLNTLIKKLTPESPEIQILLIELIELINIIKSSNVKTSLCFPLLIAGISCINGNDKEIIENLVMEMSNNFPVKTFQRIMVIIKKCWDINDNGKKRVLWFEISRDLGWNISFA</sequence>
<evidence type="ECO:0000313" key="5">
    <source>
        <dbReference type="Proteomes" id="UP001378960"/>
    </source>
</evidence>
<dbReference type="Proteomes" id="UP001378960">
    <property type="component" value="Unassembled WGS sequence"/>
</dbReference>